<dbReference type="EMBL" id="CM043031">
    <property type="protein sequence ID" value="KAI4583798.1"/>
    <property type="molecule type" value="Genomic_DNA"/>
</dbReference>
<gene>
    <name evidence="1" type="ORF">MJG53_007077</name>
</gene>
<name>A0ACB9V254_9CETA</name>
<reference evidence="1" key="1">
    <citation type="submission" date="2022-03" db="EMBL/GenBank/DDBJ databases">
        <title>Genomic analyses of argali, domestic sheep and their hybrids provide insights into chromosomal evolution, heterosis and genetic basis of agronomic traits.</title>
        <authorList>
            <person name="Li M."/>
        </authorList>
    </citation>
    <scope>NUCLEOTIDE SEQUENCE</scope>
    <source>
        <strain evidence="1">F1 hybrid</strain>
    </source>
</reference>
<protein>
    <submittedName>
        <fullName evidence="1">Uncharacterized protein</fullName>
    </submittedName>
</protein>
<organism evidence="1 2">
    <name type="scientific">Ovis ammon polii x Ovis aries</name>
    <dbReference type="NCBI Taxonomy" id="2918886"/>
    <lineage>
        <taxon>Eukaryota</taxon>
        <taxon>Metazoa</taxon>
        <taxon>Chordata</taxon>
        <taxon>Craniata</taxon>
        <taxon>Vertebrata</taxon>
        <taxon>Euteleostomi</taxon>
        <taxon>Mammalia</taxon>
        <taxon>Eutheria</taxon>
        <taxon>Laurasiatheria</taxon>
        <taxon>Artiodactyla</taxon>
        <taxon>Ruminantia</taxon>
        <taxon>Pecora</taxon>
        <taxon>Bovidae</taxon>
        <taxon>Caprinae</taxon>
        <taxon>Ovis</taxon>
    </lineage>
</organism>
<dbReference type="Proteomes" id="UP001057279">
    <property type="component" value="Linkage Group LG06"/>
</dbReference>
<proteinExistence type="predicted"/>
<evidence type="ECO:0000313" key="2">
    <source>
        <dbReference type="Proteomes" id="UP001057279"/>
    </source>
</evidence>
<sequence>MPQFWNLCSLEPVLHNERSHHNEKPTPLSRESNVGHQQLYWGHLRNFSEGSRSCWVCSNRHGLIRKHCLSMGHQYFRQYMKDVGCVKSD</sequence>
<comment type="caution">
    <text evidence="1">The sequence shown here is derived from an EMBL/GenBank/DDBJ whole genome shotgun (WGS) entry which is preliminary data.</text>
</comment>
<accession>A0ACB9V254</accession>
<keyword evidence="2" id="KW-1185">Reference proteome</keyword>
<evidence type="ECO:0000313" key="1">
    <source>
        <dbReference type="EMBL" id="KAI4583798.1"/>
    </source>
</evidence>